<sequence length="171" mass="19375">MRERPPCATTASASVDILTAFVTTVQLWLERRDAIQAGPTCHASIGCCTGSFAGDPKAWKTGVSDDMLVTEKLKQSRRDQHLFSRYRHTVDLNVFVFQRCVHRANGEAARCMLHIAGGSEPAVNIDTYIHMHRLHAGRYLFRLQRHIIVHSRYVCAHTHSTKGEKEQDVYE</sequence>
<comment type="caution">
    <text evidence="1">The sequence shown here is derived from an EMBL/GenBank/DDBJ whole genome shotgun (WGS) entry which is preliminary data.</text>
</comment>
<dbReference type="AlphaFoldDB" id="A0A6A4SM92"/>
<dbReference type="EMBL" id="VEVO01000011">
    <property type="protein sequence ID" value="KAF0035193.1"/>
    <property type="molecule type" value="Genomic_DNA"/>
</dbReference>
<proteinExistence type="predicted"/>
<accession>A0A6A4SM92</accession>
<reference evidence="1 2" key="1">
    <citation type="submission" date="2019-06" db="EMBL/GenBank/DDBJ databases">
        <title>Draft genomes of female and male turbot (Scophthalmus maximus).</title>
        <authorList>
            <person name="Xu H."/>
            <person name="Xu X.-W."/>
            <person name="Shao C."/>
            <person name="Chen S."/>
        </authorList>
    </citation>
    <scope>NUCLEOTIDE SEQUENCE [LARGE SCALE GENOMIC DNA]</scope>
    <source>
        <strain evidence="1">Ysfricsl-2016a</strain>
        <tissue evidence="1">Blood</tissue>
    </source>
</reference>
<evidence type="ECO:0000313" key="2">
    <source>
        <dbReference type="Proteomes" id="UP000438429"/>
    </source>
</evidence>
<gene>
    <name evidence="1" type="ORF">F2P81_012951</name>
</gene>
<evidence type="ECO:0000313" key="1">
    <source>
        <dbReference type="EMBL" id="KAF0035193.1"/>
    </source>
</evidence>
<name>A0A6A4SM92_SCOMX</name>
<organism evidence="1 2">
    <name type="scientific">Scophthalmus maximus</name>
    <name type="common">Turbot</name>
    <name type="synonym">Psetta maxima</name>
    <dbReference type="NCBI Taxonomy" id="52904"/>
    <lineage>
        <taxon>Eukaryota</taxon>
        <taxon>Metazoa</taxon>
        <taxon>Chordata</taxon>
        <taxon>Craniata</taxon>
        <taxon>Vertebrata</taxon>
        <taxon>Euteleostomi</taxon>
        <taxon>Actinopterygii</taxon>
        <taxon>Neopterygii</taxon>
        <taxon>Teleostei</taxon>
        <taxon>Neoteleostei</taxon>
        <taxon>Acanthomorphata</taxon>
        <taxon>Carangaria</taxon>
        <taxon>Pleuronectiformes</taxon>
        <taxon>Pleuronectoidei</taxon>
        <taxon>Scophthalmidae</taxon>
        <taxon>Scophthalmus</taxon>
    </lineage>
</organism>
<protein>
    <submittedName>
        <fullName evidence="1">Uncharacterized protein</fullName>
    </submittedName>
</protein>
<dbReference type="Proteomes" id="UP000438429">
    <property type="component" value="Unassembled WGS sequence"/>
</dbReference>